<keyword evidence="1" id="KW-0677">Repeat</keyword>
<feature type="repeat" description="NHL" evidence="2">
    <location>
        <begin position="92"/>
        <end position="136"/>
    </location>
</feature>
<evidence type="ECO:0000256" key="2">
    <source>
        <dbReference type="PROSITE-ProRule" id="PRU00504"/>
    </source>
</evidence>
<protein>
    <submittedName>
        <fullName evidence="4">6-bladed beta-propeller</fullName>
    </submittedName>
</protein>
<feature type="repeat" description="NHL" evidence="2">
    <location>
        <begin position="575"/>
        <end position="618"/>
    </location>
</feature>
<dbReference type="Gene3D" id="2.120.10.30">
    <property type="entry name" value="TolB, C-terminal domain"/>
    <property type="match status" value="4"/>
</dbReference>
<keyword evidence="5" id="KW-1185">Reference proteome</keyword>
<dbReference type="EMBL" id="JBEGDP010000001">
    <property type="protein sequence ID" value="MEQ7845646.1"/>
    <property type="molecule type" value="Genomic_DNA"/>
</dbReference>
<dbReference type="InterPro" id="IPR050952">
    <property type="entry name" value="TRIM-NHL_E3_ligases"/>
</dbReference>
<dbReference type="RefSeq" id="WP_349803353.1">
    <property type="nucleotide sequence ID" value="NZ_JBEGDP010000001.1"/>
</dbReference>
<name>A0ABV1NT27_9ACTN</name>
<comment type="caution">
    <text evidence="4">The sequence shown here is derived from an EMBL/GenBank/DDBJ whole genome shotgun (WGS) entry which is preliminary data.</text>
</comment>
<dbReference type="InterPro" id="IPR001258">
    <property type="entry name" value="NHL_repeat"/>
</dbReference>
<dbReference type="Pfam" id="PF17170">
    <property type="entry name" value="DUF5128"/>
    <property type="match status" value="1"/>
</dbReference>
<evidence type="ECO:0000313" key="5">
    <source>
        <dbReference type="Proteomes" id="UP001482520"/>
    </source>
</evidence>
<accession>A0ABV1NT27</accession>
<dbReference type="PROSITE" id="PS51318">
    <property type="entry name" value="TAT"/>
    <property type="match status" value="1"/>
</dbReference>
<sequence>MSRPTPSRRLRRGAAALVAVAAALAAVAAGTLSLPAPPAQAAVTATWVRQIGGPGHAGLYAWGAATARDGSILVGDYNNYDVKRYSPDGELLQVIGGKGSGPGQTNQPYGLAVDPTSGVLYVADTVAREIEVYDPDGTPRATWDIDPTGGYYTTRLAVNHDGWVYAVNSQSISRTSPHTVNVYDRTGAFLFRFGRTGTGPGETLGLRGIAIGPEEQVFVLDAGNRRVLVFDRDGAYLRTFGTPGAGPGLLGGDLRGLALDLDNGWVYVSDASDGTVEKLTLDGTPVATLTVPGPDPGTTGGPRELTVGLDHALHVMDYTGQRVLVFSPSGALVREVPAVPEPAPPGGFNQPEGVAVDQGTGQVFVADTFNHRVQRFGRAGGYQTSWGYRGRGTGTAMDYPRGVGVDPADGTVWLNNTRSADVKHYTADGGPLGSFGSQGAAPDQLYYSRGIHVGTDGLLYVPDSGNRRLQVLTRSGDLVWSAPCGQGALTGNYVLFGCTSVDRDAAGNVYAAAPTEDVVYKFSSTGVLLAKLGSHGTGPGQLDGAYGVAVRGDRLFVSETDNNRISVLSLDGAFVGSFGGPGRAHGRFRRPTALALDPQGRLYVTDTGNDRVEVFRVS</sequence>
<dbReference type="InterPro" id="IPR000033">
    <property type="entry name" value="LDLR_classB_rpt"/>
</dbReference>
<dbReference type="SMART" id="SM00135">
    <property type="entry name" value="LY"/>
    <property type="match status" value="3"/>
</dbReference>
<evidence type="ECO:0000256" key="3">
    <source>
        <dbReference type="SAM" id="SignalP"/>
    </source>
</evidence>
<gene>
    <name evidence="4" type="ORF">V6R90_00040</name>
</gene>
<feature type="repeat" description="NHL" evidence="2">
    <location>
        <begin position="432"/>
        <end position="475"/>
    </location>
</feature>
<dbReference type="Pfam" id="PF01436">
    <property type="entry name" value="NHL"/>
    <property type="match status" value="2"/>
</dbReference>
<feature type="chain" id="PRO_5047497466" evidence="3">
    <location>
        <begin position="42"/>
        <end position="618"/>
    </location>
</feature>
<feature type="repeat" description="NHL" evidence="2">
    <location>
        <begin position="190"/>
        <end position="233"/>
    </location>
</feature>
<dbReference type="PANTHER" id="PTHR24104:SF25">
    <property type="entry name" value="PROTEIN LIN-41"/>
    <property type="match status" value="1"/>
</dbReference>
<evidence type="ECO:0000313" key="4">
    <source>
        <dbReference type="EMBL" id="MEQ7845646.1"/>
    </source>
</evidence>
<organism evidence="4 5">
    <name type="scientific">Nocardioides kribbensis</name>
    <dbReference type="NCBI Taxonomy" id="305517"/>
    <lineage>
        <taxon>Bacteria</taxon>
        <taxon>Bacillati</taxon>
        <taxon>Actinomycetota</taxon>
        <taxon>Actinomycetes</taxon>
        <taxon>Propionibacteriales</taxon>
        <taxon>Nocardioidaceae</taxon>
        <taxon>Nocardioides</taxon>
    </lineage>
</organism>
<feature type="repeat" description="NHL" evidence="2">
    <location>
        <begin position="345"/>
        <end position="379"/>
    </location>
</feature>
<dbReference type="SUPFAM" id="SSF101898">
    <property type="entry name" value="NHL repeat"/>
    <property type="match status" value="2"/>
</dbReference>
<dbReference type="InterPro" id="IPR006311">
    <property type="entry name" value="TAT_signal"/>
</dbReference>
<proteinExistence type="predicted"/>
<dbReference type="PANTHER" id="PTHR24104">
    <property type="entry name" value="E3 UBIQUITIN-PROTEIN LIGASE NHLRC1-RELATED"/>
    <property type="match status" value="1"/>
</dbReference>
<feature type="signal peptide" evidence="3">
    <location>
        <begin position="1"/>
        <end position="41"/>
    </location>
</feature>
<reference evidence="4 5" key="1">
    <citation type="submission" date="2024-02" db="EMBL/GenBank/DDBJ databases">
        <title>Full genome sequence of Nocardioides kribbensis.</title>
        <authorList>
            <person name="Poletto B.L."/>
            <person name="Silva G."/>
            <person name="Galante D."/>
            <person name="Campos K.R."/>
            <person name="Santos M.B.N."/>
            <person name="Sacchi C.T."/>
        </authorList>
    </citation>
    <scope>NUCLEOTIDE SEQUENCE [LARGE SCALE GENOMIC DNA]</scope>
    <source>
        <strain evidence="4 5">O4R</strain>
    </source>
</reference>
<keyword evidence="3" id="KW-0732">Signal</keyword>
<dbReference type="InterPro" id="IPR011042">
    <property type="entry name" value="6-blade_b-propeller_TolB-like"/>
</dbReference>
<evidence type="ECO:0000256" key="1">
    <source>
        <dbReference type="ARBA" id="ARBA00022737"/>
    </source>
</evidence>
<dbReference type="Proteomes" id="UP001482520">
    <property type="component" value="Unassembled WGS sequence"/>
</dbReference>
<dbReference type="PROSITE" id="PS51125">
    <property type="entry name" value="NHL"/>
    <property type="match status" value="5"/>
</dbReference>